<gene>
    <name evidence="8" type="ORF">HCZ30_16190</name>
</gene>
<dbReference type="PROSITE" id="PS50850">
    <property type="entry name" value="MFS"/>
    <property type="match status" value="1"/>
</dbReference>
<keyword evidence="2" id="KW-0813">Transport</keyword>
<evidence type="ECO:0000259" key="7">
    <source>
        <dbReference type="PROSITE" id="PS50850"/>
    </source>
</evidence>
<dbReference type="Proteomes" id="UP000709466">
    <property type="component" value="Unassembled WGS sequence"/>
</dbReference>
<evidence type="ECO:0000256" key="1">
    <source>
        <dbReference type="ARBA" id="ARBA00004141"/>
    </source>
</evidence>
<feature type="transmembrane region" description="Helical" evidence="6">
    <location>
        <begin position="311"/>
        <end position="332"/>
    </location>
</feature>
<feature type="transmembrane region" description="Helical" evidence="6">
    <location>
        <begin position="344"/>
        <end position="366"/>
    </location>
</feature>
<evidence type="ECO:0000256" key="3">
    <source>
        <dbReference type="ARBA" id="ARBA00022692"/>
    </source>
</evidence>
<dbReference type="InterPro" id="IPR036259">
    <property type="entry name" value="MFS_trans_sf"/>
</dbReference>
<name>A0ABX0W0V9_9RHOB</name>
<proteinExistence type="predicted"/>
<organism evidence="8 9">
    <name type="scientific">Marivivens donghaensis</name>
    <dbReference type="NCBI Taxonomy" id="1699413"/>
    <lineage>
        <taxon>Bacteria</taxon>
        <taxon>Pseudomonadati</taxon>
        <taxon>Pseudomonadota</taxon>
        <taxon>Alphaproteobacteria</taxon>
        <taxon>Rhodobacterales</taxon>
        <taxon>Paracoccaceae</taxon>
        <taxon>Marivivens group</taxon>
        <taxon>Marivivens</taxon>
    </lineage>
</organism>
<feature type="transmembrane region" description="Helical" evidence="6">
    <location>
        <begin position="140"/>
        <end position="162"/>
    </location>
</feature>
<comment type="caution">
    <text evidence="8">The sequence shown here is derived from an EMBL/GenBank/DDBJ whole genome shotgun (WGS) entry which is preliminary data.</text>
</comment>
<evidence type="ECO:0000256" key="2">
    <source>
        <dbReference type="ARBA" id="ARBA00022448"/>
    </source>
</evidence>
<keyword evidence="3 6" id="KW-0812">Transmembrane</keyword>
<evidence type="ECO:0000313" key="9">
    <source>
        <dbReference type="Proteomes" id="UP000709466"/>
    </source>
</evidence>
<feature type="transmembrane region" description="Helical" evidence="6">
    <location>
        <begin position="223"/>
        <end position="245"/>
    </location>
</feature>
<feature type="transmembrane region" description="Helical" evidence="6">
    <location>
        <begin position="257"/>
        <end position="278"/>
    </location>
</feature>
<dbReference type="Gene3D" id="1.20.1720.10">
    <property type="entry name" value="Multidrug resistance protein D"/>
    <property type="match status" value="1"/>
</dbReference>
<dbReference type="InterPro" id="IPR011701">
    <property type="entry name" value="MFS"/>
</dbReference>
<feature type="transmembrane region" description="Helical" evidence="6">
    <location>
        <begin position="378"/>
        <end position="398"/>
    </location>
</feature>
<protein>
    <submittedName>
        <fullName evidence="8">Multidrug effflux MFS transporter</fullName>
    </submittedName>
</protein>
<feature type="transmembrane region" description="Helical" evidence="6">
    <location>
        <begin position="15"/>
        <end position="34"/>
    </location>
</feature>
<feature type="transmembrane region" description="Helical" evidence="6">
    <location>
        <begin position="285"/>
        <end position="305"/>
    </location>
</feature>
<evidence type="ECO:0000313" key="8">
    <source>
        <dbReference type="EMBL" id="NIY73970.1"/>
    </source>
</evidence>
<reference evidence="8 9" key="1">
    <citation type="submission" date="2020-03" db="EMBL/GenBank/DDBJ databases">
        <title>Bacterial isolates of synthetic phycosphere.</title>
        <authorList>
            <person name="Fu H."/>
            <person name="Moran M.A."/>
        </authorList>
    </citation>
    <scope>NUCLEOTIDE SEQUENCE [LARGE SCALE GENOMIC DNA]</scope>
    <source>
        <strain evidence="8 9">HF1</strain>
    </source>
</reference>
<keyword evidence="9" id="KW-1185">Reference proteome</keyword>
<dbReference type="PANTHER" id="PTHR23502">
    <property type="entry name" value="MAJOR FACILITATOR SUPERFAMILY"/>
    <property type="match status" value="1"/>
</dbReference>
<evidence type="ECO:0000256" key="6">
    <source>
        <dbReference type="SAM" id="Phobius"/>
    </source>
</evidence>
<keyword evidence="4 6" id="KW-1133">Transmembrane helix</keyword>
<dbReference type="InterPro" id="IPR020846">
    <property type="entry name" value="MFS_dom"/>
</dbReference>
<feature type="transmembrane region" description="Helical" evidence="6">
    <location>
        <begin position="107"/>
        <end position="128"/>
    </location>
</feature>
<dbReference type="PANTHER" id="PTHR23502:SF132">
    <property type="entry name" value="POLYAMINE TRANSPORTER 2-RELATED"/>
    <property type="match status" value="1"/>
</dbReference>
<evidence type="ECO:0000256" key="4">
    <source>
        <dbReference type="ARBA" id="ARBA00022989"/>
    </source>
</evidence>
<dbReference type="Pfam" id="PF07690">
    <property type="entry name" value="MFS_1"/>
    <property type="match status" value="1"/>
</dbReference>
<comment type="subcellular location">
    <subcellularLocation>
        <location evidence="1">Membrane</location>
        <topology evidence="1">Multi-pass membrane protein</topology>
    </subcellularLocation>
</comment>
<feature type="transmembrane region" description="Helical" evidence="6">
    <location>
        <begin position="168"/>
        <end position="188"/>
    </location>
</feature>
<feature type="domain" description="Major facilitator superfamily (MFS) profile" evidence="7">
    <location>
        <begin position="15"/>
        <end position="403"/>
    </location>
</feature>
<feature type="transmembrane region" description="Helical" evidence="6">
    <location>
        <begin position="81"/>
        <end position="101"/>
    </location>
</feature>
<feature type="transmembrane region" description="Helical" evidence="6">
    <location>
        <begin position="54"/>
        <end position="74"/>
    </location>
</feature>
<dbReference type="RefSeq" id="WP_167639353.1">
    <property type="nucleotide sequence ID" value="NZ_JAATOP010000017.1"/>
</dbReference>
<dbReference type="SUPFAM" id="SSF103473">
    <property type="entry name" value="MFS general substrate transporter"/>
    <property type="match status" value="1"/>
</dbReference>
<keyword evidence="5 6" id="KW-0472">Membrane</keyword>
<dbReference type="EMBL" id="JAATOP010000017">
    <property type="protein sequence ID" value="NIY73970.1"/>
    <property type="molecule type" value="Genomic_DNA"/>
</dbReference>
<sequence>MIATSTGRPIGRREFVGLMAMVSALTAFSIDAMLPGLGKIAAELSPDAPNLAQLVVTSFVLGLGLGTFFVGPLSDTYGRKVVIITGCVLYVVTAFIAFLAPSMTTMLISRFVMGVAAAAPRIVSIALIRDKHSGPEMARISSLVMMIFGIIPAFAPMAGAALMDAFGWRSIFAFFGLFGAFVMFWMLFRQPETLLESNRRTMKVSELKWAVKEVLKAPAARQVIYVLTLVYAILMATLSSTQQIYAEAFGAAETFEYFFGAAAAIAACASFMNSRLVMRFGMKRIIQIALCVMASLAAIVTVVELSSAPQVIRLAMFFVFSAAVFATIGLTLGNLNALALEPLGHVAGMGTSVVMSLSTSLSLLLAIPVGQFFNGTPIPLTVGVFIFAVAAFGLSFGLKRRTL</sequence>
<evidence type="ECO:0000256" key="5">
    <source>
        <dbReference type="ARBA" id="ARBA00023136"/>
    </source>
</evidence>
<accession>A0ABX0W0V9</accession>